<gene>
    <name evidence="1" type="ORF">CDL12_15816</name>
</gene>
<reference evidence="2" key="1">
    <citation type="journal article" date="2018" name="Gigascience">
        <title>Genome assembly of the Pink Ipe (Handroanthus impetiginosus, Bignoniaceae), a highly valued, ecologically keystone Neotropical timber forest tree.</title>
        <authorList>
            <person name="Silva-Junior O.B."/>
            <person name="Grattapaglia D."/>
            <person name="Novaes E."/>
            <person name="Collevatti R.G."/>
        </authorList>
    </citation>
    <scope>NUCLEOTIDE SEQUENCE [LARGE SCALE GENOMIC DNA]</scope>
    <source>
        <strain evidence="2">cv. UFG-1</strain>
    </source>
</reference>
<sequence length="109" mass="12637">MDLYLYQVILQPLGYSTAFGSSSGVQIMFKSSTYTAIMTNLDPNFFMKTHGQIGSFLYPSFNKYSLRRLYHIRYDCFNPYKDFCTRIEQISREFLCASGILNPSGIFTF</sequence>
<keyword evidence="2" id="KW-1185">Reference proteome</keyword>
<dbReference type="AlphaFoldDB" id="A0A2G9H255"/>
<comment type="caution">
    <text evidence="1">The sequence shown here is derived from an EMBL/GenBank/DDBJ whole genome shotgun (WGS) entry which is preliminary data.</text>
</comment>
<name>A0A2G9H255_9LAMI</name>
<evidence type="ECO:0000313" key="2">
    <source>
        <dbReference type="Proteomes" id="UP000231279"/>
    </source>
</evidence>
<evidence type="ECO:0000313" key="1">
    <source>
        <dbReference type="EMBL" id="PIN11585.1"/>
    </source>
</evidence>
<organism evidence="1 2">
    <name type="scientific">Handroanthus impetiginosus</name>
    <dbReference type="NCBI Taxonomy" id="429701"/>
    <lineage>
        <taxon>Eukaryota</taxon>
        <taxon>Viridiplantae</taxon>
        <taxon>Streptophyta</taxon>
        <taxon>Embryophyta</taxon>
        <taxon>Tracheophyta</taxon>
        <taxon>Spermatophyta</taxon>
        <taxon>Magnoliopsida</taxon>
        <taxon>eudicotyledons</taxon>
        <taxon>Gunneridae</taxon>
        <taxon>Pentapetalae</taxon>
        <taxon>asterids</taxon>
        <taxon>lamiids</taxon>
        <taxon>Lamiales</taxon>
        <taxon>Bignoniaceae</taxon>
        <taxon>Crescentiina</taxon>
        <taxon>Tabebuia alliance</taxon>
        <taxon>Handroanthus</taxon>
    </lineage>
</organism>
<proteinExistence type="predicted"/>
<dbReference type="EMBL" id="NKXS01002912">
    <property type="protein sequence ID" value="PIN11585.1"/>
    <property type="molecule type" value="Genomic_DNA"/>
</dbReference>
<accession>A0A2G9H255</accession>
<dbReference type="Proteomes" id="UP000231279">
    <property type="component" value="Unassembled WGS sequence"/>
</dbReference>
<protein>
    <submittedName>
        <fullName evidence="1">Uncharacterized protein</fullName>
    </submittedName>
</protein>